<proteinExistence type="predicted"/>
<dbReference type="Proteomes" id="UP001526147">
    <property type="component" value="Unassembled WGS sequence"/>
</dbReference>
<organism evidence="1 2">
    <name type="scientific">Metabacillus halosaccharovorans</name>
    <dbReference type="NCBI Taxonomy" id="930124"/>
    <lineage>
        <taxon>Bacteria</taxon>
        <taxon>Bacillati</taxon>
        <taxon>Bacillota</taxon>
        <taxon>Bacilli</taxon>
        <taxon>Bacillales</taxon>
        <taxon>Bacillaceae</taxon>
        <taxon>Metabacillus</taxon>
    </lineage>
</organism>
<evidence type="ECO:0000313" key="2">
    <source>
        <dbReference type="Proteomes" id="UP001526147"/>
    </source>
</evidence>
<evidence type="ECO:0000313" key="1">
    <source>
        <dbReference type="EMBL" id="MCV9887851.1"/>
    </source>
</evidence>
<dbReference type="EMBL" id="JAOYEY010000048">
    <property type="protein sequence ID" value="MCV9887851.1"/>
    <property type="molecule type" value="Genomic_DNA"/>
</dbReference>
<reference evidence="1 2" key="1">
    <citation type="submission" date="2022-10" db="EMBL/GenBank/DDBJ databases">
        <title>Draft genome assembly of moderately radiation resistant bacterium Metabacillus halosaccharovorans.</title>
        <authorList>
            <person name="Pal S."/>
            <person name="Gopinathan A."/>
        </authorList>
    </citation>
    <scope>NUCLEOTIDE SEQUENCE [LARGE SCALE GENOMIC DNA]</scope>
    <source>
        <strain evidence="1 2">VITHBRA001</strain>
    </source>
</reference>
<keyword evidence="2" id="KW-1185">Reference proteome</keyword>
<dbReference type="RefSeq" id="WP_264144075.1">
    <property type="nucleotide sequence ID" value="NZ_JAOYEY010000048.1"/>
</dbReference>
<protein>
    <submittedName>
        <fullName evidence="1">Uncharacterized protein</fullName>
    </submittedName>
</protein>
<comment type="caution">
    <text evidence="1">The sequence shown here is derived from an EMBL/GenBank/DDBJ whole genome shotgun (WGS) entry which is preliminary data.</text>
</comment>
<accession>A0ABT3DLV6</accession>
<sequence length="81" mass="9397">MFVTLLLPVFLPYGCPVTFFNPQANYKRETEFFAWITSVKEDSQQYQQVPLLKSEEFEKHQATFIVGEQETQTKFVPSGVS</sequence>
<gene>
    <name evidence="1" type="ORF">OIH86_19590</name>
</gene>
<name>A0ABT3DLV6_9BACI</name>